<dbReference type="CDD" id="cd04301">
    <property type="entry name" value="NAT_SF"/>
    <property type="match status" value="1"/>
</dbReference>
<dbReference type="Proteomes" id="UP000069697">
    <property type="component" value="Unassembled WGS sequence"/>
</dbReference>
<dbReference type="InterPro" id="IPR000182">
    <property type="entry name" value="GNAT_dom"/>
</dbReference>
<dbReference type="Pfam" id="PF00583">
    <property type="entry name" value="Acetyltransf_1"/>
    <property type="match status" value="1"/>
</dbReference>
<reference evidence="3" key="2">
    <citation type="submission" date="2016-01" db="EMBL/GenBank/DDBJ databases">
        <title>Draft Genome Sequence of Paenibacillus amylolyticus Heshi-A3 that Was Isolated from Fermented Rice Bran with Aging Salted Mackerel, Which Was Named Heshiko as Traditional Fermented Seafood in Japan.</title>
        <authorList>
            <person name="Akuzawa S."/>
            <person name="Nakagawa J."/>
            <person name="Kanekatsu T."/>
            <person name="Kubota E."/>
            <person name="Ohtake R."/>
            <person name="Suzuki T."/>
            <person name="Kanesaki Y."/>
        </authorList>
    </citation>
    <scope>NUCLEOTIDE SEQUENCE [LARGE SCALE GENOMIC DNA]</scope>
    <source>
        <strain evidence="3">Heshi-A3</strain>
    </source>
</reference>
<dbReference type="InterPro" id="IPR051531">
    <property type="entry name" value="N-acetyltransferase"/>
</dbReference>
<protein>
    <submittedName>
        <fullName evidence="2">Spermine/spermidine acetyltransferase</fullName>
    </submittedName>
</protein>
<dbReference type="GO" id="GO:0016747">
    <property type="term" value="F:acyltransferase activity, transferring groups other than amino-acyl groups"/>
    <property type="evidence" value="ECO:0007669"/>
    <property type="project" value="InterPro"/>
</dbReference>
<evidence type="ECO:0000313" key="2">
    <source>
        <dbReference type="EMBL" id="GAS81194.1"/>
    </source>
</evidence>
<dbReference type="PROSITE" id="PS51186">
    <property type="entry name" value="GNAT"/>
    <property type="match status" value="1"/>
</dbReference>
<name>A0A100VK12_PAEAM</name>
<reference evidence="2 3" key="1">
    <citation type="journal article" date="2016" name="Genome Announc.">
        <title>Draft Genome Sequence of Paenibacillus amylolyticus Heshi-A3, Isolated from Fermented Rice Bran in a Japanese Fermented Seafood Dish.</title>
        <authorList>
            <person name="Akuzawa S."/>
            <person name="Nagaoka J."/>
            <person name="Kanekatsu M."/>
            <person name="Kubota E."/>
            <person name="Ohtake R."/>
            <person name="Suzuki T."/>
            <person name="Kanesaki Y."/>
        </authorList>
    </citation>
    <scope>NUCLEOTIDE SEQUENCE [LARGE SCALE GENOMIC DNA]</scope>
    <source>
        <strain evidence="2 3">Heshi-A3</strain>
    </source>
</reference>
<proteinExistence type="predicted"/>
<sequence length="148" mass="17132">MIHLKPVSVDNWYACTQLNVTEEQRKSFPAPVVYWIAESKVVTDFRPTAIYYDSDLVGFSVYSDQPDHEDNYWLLVLMVDTKYQGRGYGKESLRQLIDLMKESLKCKRIMIGHRPENGIAGNLYESLGFHRVNEGLIDGEVVRLLRCK</sequence>
<feature type="domain" description="N-acetyltransferase" evidence="1">
    <location>
        <begin position="2"/>
        <end position="148"/>
    </location>
</feature>
<organism evidence="2 3">
    <name type="scientific">Paenibacillus amylolyticus</name>
    <dbReference type="NCBI Taxonomy" id="1451"/>
    <lineage>
        <taxon>Bacteria</taxon>
        <taxon>Bacillati</taxon>
        <taxon>Bacillota</taxon>
        <taxon>Bacilli</taxon>
        <taxon>Bacillales</taxon>
        <taxon>Paenibacillaceae</taxon>
        <taxon>Paenibacillus</taxon>
    </lineage>
</organism>
<dbReference type="InterPro" id="IPR016181">
    <property type="entry name" value="Acyl_CoA_acyltransferase"/>
</dbReference>
<dbReference type="PANTHER" id="PTHR43792">
    <property type="entry name" value="GNAT FAMILY, PUTATIVE (AFU_ORTHOLOGUE AFUA_3G00765)-RELATED-RELATED"/>
    <property type="match status" value="1"/>
</dbReference>
<dbReference type="PANTHER" id="PTHR43792:SF16">
    <property type="entry name" value="N-ACETYLTRANSFERASE DOMAIN-CONTAINING PROTEIN"/>
    <property type="match status" value="1"/>
</dbReference>
<comment type="caution">
    <text evidence="2">The sequence shown here is derived from an EMBL/GenBank/DDBJ whole genome shotgun (WGS) entry which is preliminary data.</text>
</comment>
<dbReference type="EMBL" id="BCNV01000001">
    <property type="protein sequence ID" value="GAS81194.1"/>
    <property type="molecule type" value="Genomic_DNA"/>
</dbReference>
<dbReference type="Gene3D" id="3.40.630.30">
    <property type="match status" value="1"/>
</dbReference>
<dbReference type="SUPFAM" id="SSF55729">
    <property type="entry name" value="Acyl-CoA N-acyltransferases (Nat)"/>
    <property type="match status" value="1"/>
</dbReference>
<accession>A0A100VK12</accession>
<dbReference type="AlphaFoldDB" id="A0A100VK12"/>
<evidence type="ECO:0000259" key="1">
    <source>
        <dbReference type="PROSITE" id="PS51186"/>
    </source>
</evidence>
<evidence type="ECO:0000313" key="3">
    <source>
        <dbReference type="Proteomes" id="UP000069697"/>
    </source>
</evidence>
<gene>
    <name evidence="2" type="ORF">PAHA3_1268</name>
</gene>
<keyword evidence="2" id="KW-0808">Transferase</keyword>